<evidence type="ECO:0000313" key="1">
    <source>
        <dbReference type="EMBL" id="SFP93838.1"/>
    </source>
</evidence>
<keyword evidence="2" id="KW-1185">Reference proteome</keyword>
<name>A0A1I5UFA8_9SPHN</name>
<protein>
    <submittedName>
        <fullName evidence="1">Uncharacterized protein</fullName>
    </submittedName>
</protein>
<dbReference type="AlphaFoldDB" id="A0A1I5UFA8"/>
<evidence type="ECO:0000313" key="2">
    <source>
        <dbReference type="Proteomes" id="UP000199586"/>
    </source>
</evidence>
<reference evidence="1 2" key="1">
    <citation type="submission" date="2016-10" db="EMBL/GenBank/DDBJ databases">
        <authorList>
            <person name="de Groot N.N."/>
        </authorList>
    </citation>
    <scope>NUCLEOTIDE SEQUENCE [LARGE SCALE GENOMIC DNA]</scope>
    <source>
        <strain evidence="1 2">CGMCC 1.9113</strain>
    </source>
</reference>
<sequence length="122" mass="12899">MYDLLDRPVADLPVFERGLLDRTRAWVHALTLAGTAPAPACAAEEPFDAAMRALDRGSTDTLVFQRPCHATVEETEAVLLGLWRLVRADRIAAARAAAAALIAPVEAAPLVAAMVRAVAAKG</sequence>
<dbReference type="OrthoDB" id="7360669at2"/>
<organism evidence="1 2">
    <name type="scientific">Sphingomonas rubra</name>
    <dbReference type="NCBI Taxonomy" id="634430"/>
    <lineage>
        <taxon>Bacteria</taxon>
        <taxon>Pseudomonadati</taxon>
        <taxon>Pseudomonadota</taxon>
        <taxon>Alphaproteobacteria</taxon>
        <taxon>Sphingomonadales</taxon>
        <taxon>Sphingomonadaceae</taxon>
        <taxon>Sphingomonas</taxon>
    </lineage>
</organism>
<dbReference type="STRING" id="634430.SAMN04488241_111130"/>
<accession>A0A1I5UFA8</accession>
<dbReference type="Proteomes" id="UP000199586">
    <property type="component" value="Unassembled WGS sequence"/>
</dbReference>
<gene>
    <name evidence="1" type="ORF">SAMN04488241_111130</name>
</gene>
<dbReference type="EMBL" id="FOXP01000011">
    <property type="protein sequence ID" value="SFP93838.1"/>
    <property type="molecule type" value="Genomic_DNA"/>
</dbReference>
<dbReference type="RefSeq" id="WP_093334260.1">
    <property type="nucleotide sequence ID" value="NZ_FOXP01000011.1"/>
</dbReference>
<proteinExistence type="predicted"/>